<name>A0ACC0V8E9_9HYPO</name>
<evidence type="ECO:0000313" key="2">
    <source>
        <dbReference type="Proteomes" id="UP001163324"/>
    </source>
</evidence>
<protein>
    <submittedName>
        <fullName evidence="1">Uncharacterized protein</fullName>
    </submittedName>
</protein>
<evidence type="ECO:0000313" key="1">
    <source>
        <dbReference type="EMBL" id="KAI9902398.1"/>
    </source>
</evidence>
<proteinExistence type="predicted"/>
<gene>
    <name evidence="1" type="ORF">N3K66_001750</name>
</gene>
<organism evidence="1 2">
    <name type="scientific">Trichothecium roseum</name>
    <dbReference type="NCBI Taxonomy" id="47278"/>
    <lineage>
        <taxon>Eukaryota</taxon>
        <taxon>Fungi</taxon>
        <taxon>Dikarya</taxon>
        <taxon>Ascomycota</taxon>
        <taxon>Pezizomycotina</taxon>
        <taxon>Sordariomycetes</taxon>
        <taxon>Hypocreomycetidae</taxon>
        <taxon>Hypocreales</taxon>
        <taxon>Hypocreales incertae sedis</taxon>
        <taxon>Trichothecium</taxon>
    </lineage>
</organism>
<dbReference type="EMBL" id="CM047941">
    <property type="protein sequence ID" value="KAI9902398.1"/>
    <property type="molecule type" value="Genomic_DNA"/>
</dbReference>
<sequence>MAAPATKWAVALFPGFQALDVFGPLDALNWMSKKKPLSLSLLHTSLEPVSTLTAGAASATPGRIGQSLVPTHTYADAPDDIEILLVPGGMGTRDPDNVAAVRDFIRERFPKLRYLLTVCTGSAVAAQAGVLDGREATSNKLSFGWATSQGPNVKWVKEARWVVDGNVWTSSGISAGIDMAYAFIAQQYGEALAEETANASEYRRAMDPSVDEFARFAT</sequence>
<reference evidence="1" key="1">
    <citation type="submission" date="2022-10" db="EMBL/GenBank/DDBJ databases">
        <title>Complete Genome of Trichothecium roseum strain YXFP-22015, a Plant Pathogen Isolated from Citrus.</title>
        <authorList>
            <person name="Wang Y."/>
            <person name="Zhu L."/>
        </authorList>
    </citation>
    <scope>NUCLEOTIDE SEQUENCE</scope>
    <source>
        <strain evidence="1">YXFP-22015</strain>
    </source>
</reference>
<comment type="caution">
    <text evidence="1">The sequence shown here is derived from an EMBL/GenBank/DDBJ whole genome shotgun (WGS) entry which is preliminary data.</text>
</comment>
<keyword evidence="2" id="KW-1185">Reference proteome</keyword>
<accession>A0ACC0V8E9</accession>
<dbReference type="Proteomes" id="UP001163324">
    <property type="component" value="Chromosome 2"/>
</dbReference>